<dbReference type="SUPFAM" id="SSF50630">
    <property type="entry name" value="Acid proteases"/>
    <property type="match status" value="1"/>
</dbReference>
<dbReference type="VEuPathDB" id="FungiDB:AB675_7621"/>
<reference evidence="2 3" key="1">
    <citation type="submission" date="2015-06" db="EMBL/GenBank/DDBJ databases">
        <title>Draft genome of the ant-associated black yeast Phialophora attae CBS 131958.</title>
        <authorList>
            <person name="Moreno L.F."/>
            <person name="Stielow B.J."/>
            <person name="de Hoog S."/>
            <person name="Vicente V.A."/>
            <person name="Weiss V.A."/>
            <person name="de Vries M."/>
            <person name="Cruz L.M."/>
            <person name="Souza E.M."/>
        </authorList>
    </citation>
    <scope>NUCLEOTIDE SEQUENCE [LARGE SCALE GENOMIC DNA]</scope>
    <source>
        <strain evidence="2 3">CBS 131958</strain>
    </source>
</reference>
<feature type="region of interest" description="Disordered" evidence="1">
    <location>
        <begin position="304"/>
        <end position="367"/>
    </location>
</feature>
<comment type="caution">
    <text evidence="2">The sequence shown here is derived from an EMBL/GenBank/DDBJ whole genome shotgun (WGS) entry which is preliminary data.</text>
</comment>
<gene>
    <name evidence="2" type="ORF">AB675_7621</name>
</gene>
<dbReference type="CDD" id="cd00303">
    <property type="entry name" value="retropepsin_like"/>
    <property type="match status" value="1"/>
</dbReference>
<accession>A0A0N1H4Y6</accession>
<organism evidence="2 3">
    <name type="scientific">Cyphellophora attinorum</name>
    <dbReference type="NCBI Taxonomy" id="1664694"/>
    <lineage>
        <taxon>Eukaryota</taxon>
        <taxon>Fungi</taxon>
        <taxon>Dikarya</taxon>
        <taxon>Ascomycota</taxon>
        <taxon>Pezizomycotina</taxon>
        <taxon>Eurotiomycetes</taxon>
        <taxon>Chaetothyriomycetidae</taxon>
        <taxon>Chaetothyriales</taxon>
        <taxon>Cyphellophoraceae</taxon>
        <taxon>Cyphellophora</taxon>
    </lineage>
</organism>
<proteinExistence type="predicted"/>
<dbReference type="Gene3D" id="2.40.70.10">
    <property type="entry name" value="Acid Proteases"/>
    <property type="match status" value="1"/>
</dbReference>
<dbReference type="EMBL" id="LFJN01000012">
    <property type="protein sequence ID" value="KPI40577.1"/>
    <property type="molecule type" value="Genomic_DNA"/>
</dbReference>
<feature type="compositionally biased region" description="Basic and acidic residues" evidence="1">
    <location>
        <begin position="318"/>
        <end position="353"/>
    </location>
</feature>
<evidence type="ECO:0008006" key="4">
    <source>
        <dbReference type="Google" id="ProtNLM"/>
    </source>
</evidence>
<dbReference type="GeneID" id="28739884"/>
<protein>
    <recommendedName>
        <fullName evidence="4">Peptidase A2 domain-containing protein</fullName>
    </recommendedName>
</protein>
<keyword evidence="3" id="KW-1185">Reference proteome</keyword>
<dbReference type="Proteomes" id="UP000038010">
    <property type="component" value="Unassembled WGS sequence"/>
</dbReference>
<evidence type="ECO:0000256" key="1">
    <source>
        <dbReference type="SAM" id="MobiDB-lite"/>
    </source>
</evidence>
<evidence type="ECO:0000313" key="2">
    <source>
        <dbReference type="EMBL" id="KPI40577.1"/>
    </source>
</evidence>
<dbReference type="AlphaFoldDB" id="A0A0N1H4Y6"/>
<sequence length="367" mass="40714">MSKASLWMAGCFGSKSEETSAIRRTPMPSHHIFAKTGRRWQRWFSVLRYIKRGRHNETHIEIPDVIVTHNRFVFDVIARSVDINGKEKKVLKRALLDTGSDLNLISASAFDGLMMNFSPFRKDIHTLAGRTAIAGHTRIAWSTIGSSPPNSSAKLHWDRFYVLASTENAAFDMILGHEWIFNNFAASTTRNVQIAVIADDQEHLVPLPKTLFDTSASLSVITNTKAVATLGRASRTPTVIHRSSLGSLTTASCVTLRCRYDGGLQSFQETFHIIDDTEKLHGYDAILRGSIAIKPPCASGQDSVPGAYPILLSPPGKSGKEDRKQREAELRRKETSYQEQVKRQREQVKRQLDGAKSAVTAGGGGRR</sequence>
<dbReference type="InterPro" id="IPR021109">
    <property type="entry name" value="Peptidase_aspartic_dom_sf"/>
</dbReference>
<name>A0A0N1H4Y6_9EURO</name>
<dbReference type="RefSeq" id="XP_018000540.1">
    <property type="nucleotide sequence ID" value="XM_018148004.1"/>
</dbReference>
<dbReference type="OrthoDB" id="4155281at2759"/>
<evidence type="ECO:0000313" key="3">
    <source>
        <dbReference type="Proteomes" id="UP000038010"/>
    </source>
</evidence>